<name>A0A8T3C244_DENNO</name>
<evidence type="ECO:0000259" key="7">
    <source>
        <dbReference type="PROSITE" id="PS50863"/>
    </source>
</evidence>
<dbReference type="AlphaFoldDB" id="A0A8T3C244"/>
<dbReference type="InterPro" id="IPR015300">
    <property type="entry name" value="DNA-bd_pseudobarrel_sf"/>
</dbReference>
<protein>
    <recommendedName>
        <fullName evidence="7">TF-B3 domain-containing protein</fullName>
    </recommendedName>
</protein>
<dbReference type="PANTHER" id="PTHR31674:SF62">
    <property type="entry name" value="B3 DOMAIN-CONTAINING PROTEIN REM14-RELATED"/>
    <property type="match status" value="1"/>
</dbReference>
<dbReference type="PANTHER" id="PTHR31674">
    <property type="entry name" value="B3 DOMAIN-CONTAINING PROTEIN REM-LIKE 3-RELATED"/>
    <property type="match status" value="1"/>
</dbReference>
<dbReference type="Pfam" id="PF02362">
    <property type="entry name" value="B3"/>
    <property type="match status" value="2"/>
</dbReference>
<evidence type="ECO:0000256" key="6">
    <source>
        <dbReference type="ARBA" id="ARBA00023242"/>
    </source>
</evidence>
<dbReference type="SUPFAM" id="SSF101936">
    <property type="entry name" value="DNA-binding pseudobarrel domain"/>
    <property type="match status" value="2"/>
</dbReference>
<evidence type="ECO:0000256" key="2">
    <source>
        <dbReference type="ARBA" id="ARBA00022737"/>
    </source>
</evidence>
<dbReference type="PROSITE" id="PS50863">
    <property type="entry name" value="B3"/>
    <property type="match status" value="2"/>
</dbReference>
<organism evidence="8 9">
    <name type="scientific">Dendrobium nobile</name>
    <name type="common">Orchid</name>
    <dbReference type="NCBI Taxonomy" id="94219"/>
    <lineage>
        <taxon>Eukaryota</taxon>
        <taxon>Viridiplantae</taxon>
        <taxon>Streptophyta</taxon>
        <taxon>Embryophyta</taxon>
        <taxon>Tracheophyta</taxon>
        <taxon>Spermatophyta</taxon>
        <taxon>Magnoliopsida</taxon>
        <taxon>Liliopsida</taxon>
        <taxon>Asparagales</taxon>
        <taxon>Orchidaceae</taxon>
        <taxon>Epidendroideae</taxon>
        <taxon>Malaxideae</taxon>
        <taxon>Dendrobiinae</taxon>
        <taxon>Dendrobium</taxon>
    </lineage>
</organism>
<evidence type="ECO:0000256" key="3">
    <source>
        <dbReference type="ARBA" id="ARBA00023015"/>
    </source>
</evidence>
<comment type="caution">
    <text evidence="8">The sequence shown here is derived from an EMBL/GenBank/DDBJ whole genome shotgun (WGS) entry which is preliminary data.</text>
</comment>
<sequence length="256" mass="29681">MSRVKVEKFETLSPKIETIDSSSGFVGYSFFRLLFPDSNFMKQLRLPRSFSDHVQIDKPNKQIAELINRKAKSWKVNLNKDPEGFFCFTGEGWKKLASAHHLKLGYFLTFDYNGGMLFSFRIYGLNTTEIQNYPSQEQKKWKQEDEEKADIFKAVIHSSNLSKPYMNIPKTCKKLTELSKDGGKGNVVLMDEKGRKWPVRLGHKTERGSVERFFIASGWLEFVHGNGLRRGDRCVFKLVCLRFESFIKVRIIRCGV</sequence>
<evidence type="ECO:0000256" key="5">
    <source>
        <dbReference type="ARBA" id="ARBA00023163"/>
    </source>
</evidence>
<reference evidence="8" key="1">
    <citation type="journal article" date="2022" name="Front. Genet.">
        <title>Chromosome-Scale Assembly of the Dendrobium nobile Genome Provides Insights Into the Molecular Mechanism of the Biosynthesis of the Medicinal Active Ingredient of Dendrobium.</title>
        <authorList>
            <person name="Xu Q."/>
            <person name="Niu S.-C."/>
            <person name="Li K.-L."/>
            <person name="Zheng P.-J."/>
            <person name="Zhang X.-J."/>
            <person name="Jia Y."/>
            <person name="Liu Y."/>
            <person name="Niu Y.-X."/>
            <person name="Yu L.-H."/>
            <person name="Chen D.-F."/>
            <person name="Zhang G.-Q."/>
        </authorList>
    </citation>
    <scope>NUCLEOTIDE SEQUENCE</scope>
    <source>
        <tissue evidence="8">Leaf</tissue>
    </source>
</reference>
<dbReference type="SMR" id="A0A8T3C244"/>
<keyword evidence="6" id="KW-0539">Nucleus</keyword>
<proteinExistence type="predicted"/>
<dbReference type="InterPro" id="IPR003340">
    <property type="entry name" value="B3_DNA-bd"/>
</dbReference>
<feature type="domain" description="TF-B3" evidence="7">
    <location>
        <begin position="151"/>
        <end position="255"/>
    </location>
</feature>
<comment type="subcellular location">
    <subcellularLocation>
        <location evidence="1">Nucleus</location>
    </subcellularLocation>
</comment>
<dbReference type="GO" id="GO:0003677">
    <property type="term" value="F:DNA binding"/>
    <property type="evidence" value="ECO:0007669"/>
    <property type="project" value="UniProtKB-KW"/>
</dbReference>
<keyword evidence="4" id="KW-0238">DNA-binding</keyword>
<dbReference type="OrthoDB" id="725474at2759"/>
<evidence type="ECO:0000313" key="8">
    <source>
        <dbReference type="EMBL" id="KAI0524803.1"/>
    </source>
</evidence>
<dbReference type="CDD" id="cd10017">
    <property type="entry name" value="B3_DNA"/>
    <property type="match status" value="2"/>
</dbReference>
<dbReference type="SMART" id="SM01019">
    <property type="entry name" value="B3"/>
    <property type="match status" value="2"/>
</dbReference>
<evidence type="ECO:0000256" key="1">
    <source>
        <dbReference type="ARBA" id="ARBA00004123"/>
    </source>
</evidence>
<dbReference type="Proteomes" id="UP000829196">
    <property type="component" value="Unassembled WGS sequence"/>
</dbReference>
<keyword evidence="9" id="KW-1185">Reference proteome</keyword>
<evidence type="ECO:0000313" key="9">
    <source>
        <dbReference type="Proteomes" id="UP000829196"/>
    </source>
</evidence>
<keyword evidence="2" id="KW-0677">Repeat</keyword>
<keyword evidence="5" id="KW-0804">Transcription</keyword>
<dbReference type="EMBL" id="JAGYWB010000004">
    <property type="protein sequence ID" value="KAI0524803.1"/>
    <property type="molecule type" value="Genomic_DNA"/>
</dbReference>
<keyword evidence="3" id="KW-0805">Transcription regulation</keyword>
<dbReference type="Gene3D" id="2.40.330.10">
    <property type="entry name" value="DNA-binding pseudobarrel domain"/>
    <property type="match status" value="2"/>
</dbReference>
<evidence type="ECO:0000256" key="4">
    <source>
        <dbReference type="ARBA" id="ARBA00023125"/>
    </source>
</evidence>
<feature type="domain" description="TF-B3" evidence="7">
    <location>
        <begin position="29"/>
        <end position="126"/>
    </location>
</feature>
<gene>
    <name evidence="8" type="ORF">KFK09_004189</name>
</gene>
<dbReference type="GO" id="GO:0005634">
    <property type="term" value="C:nucleus"/>
    <property type="evidence" value="ECO:0007669"/>
    <property type="project" value="UniProtKB-SubCell"/>
</dbReference>
<dbReference type="InterPro" id="IPR039218">
    <property type="entry name" value="REM_fam"/>
</dbReference>
<accession>A0A8T3C244</accession>